<evidence type="ECO:0000313" key="2">
    <source>
        <dbReference type="EMBL" id="AXX85807.1"/>
    </source>
</evidence>
<proteinExistence type="predicted"/>
<dbReference type="AlphaFoldDB" id="A0A347TGS9"/>
<name>A0A347TGS9_9BACT</name>
<evidence type="ECO:0000313" key="4">
    <source>
        <dbReference type="Proteomes" id="UP000224740"/>
    </source>
</evidence>
<protein>
    <recommendedName>
        <fullName evidence="6">SnoaL-like domain-containing protein</fullName>
    </recommendedName>
</protein>
<dbReference type="Gene3D" id="3.10.450.50">
    <property type="match status" value="1"/>
</dbReference>
<dbReference type="SUPFAM" id="SSF54427">
    <property type="entry name" value="NTF2-like"/>
    <property type="match status" value="1"/>
</dbReference>
<evidence type="ECO:0000313" key="5">
    <source>
        <dbReference type="Proteomes" id="UP000264693"/>
    </source>
</evidence>
<dbReference type="Proteomes" id="UP000224740">
    <property type="component" value="Unassembled WGS sequence"/>
</dbReference>
<gene>
    <name evidence="2" type="ORF">AMRN_0005</name>
    <name evidence="3" type="ORF">CPH92_05050</name>
</gene>
<dbReference type="InterPro" id="IPR032710">
    <property type="entry name" value="NTF2-like_dom_sf"/>
</dbReference>
<evidence type="ECO:0008006" key="6">
    <source>
        <dbReference type="Google" id="ProtNLM"/>
    </source>
</evidence>
<feature type="chain" id="PRO_5017727481" description="SnoaL-like domain-containing protein" evidence="1">
    <location>
        <begin position="24"/>
        <end position="235"/>
    </location>
</feature>
<evidence type="ECO:0000256" key="1">
    <source>
        <dbReference type="SAM" id="SignalP"/>
    </source>
</evidence>
<reference evidence="3" key="2">
    <citation type="submission" date="2017-09" db="EMBL/GenBank/DDBJ databases">
        <authorList>
            <person name="Perez-Cataluna A."/>
            <person name="Figueras M.J."/>
            <person name="Salas-Masso N."/>
        </authorList>
    </citation>
    <scope>NUCLEOTIDE SEQUENCE</scope>
    <source>
        <strain evidence="3">CECT 7727</strain>
    </source>
</reference>
<feature type="signal peptide" evidence="1">
    <location>
        <begin position="1"/>
        <end position="23"/>
    </location>
</feature>
<keyword evidence="4" id="KW-1185">Reference proteome</keyword>
<dbReference type="RefSeq" id="WP_099310665.1">
    <property type="nucleotide sequence ID" value="NZ_CP032101.1"/>
</dbReference>
<reference evidence="2 5" key="3">
    <citation type="submission" date="2018-08" db="EMBL/GenBank/DDBJ databases">
        <title>Complete genome of the Arcobacter marinus type strain JCM 15502.</title>
        <authorList>
            <person name="Miller W.G."/>
            <person name="Yee E."/>
            <person name="Huynh S."/>
            <person name="Parker C.T."/>
        </authorList>
    </citation>
    <scope>NUCLEOTIDE SEQUENCE [LARGE SCALE GENOMIC DNA]</scope>
    <source>
        <strain evidence="2 5">JCM 15502</strain>
    </source>
</reference>
<dbReference type="EMBL" id="CP032101">
    <property type="protein sequence ID" value="AXX85807.1"/>
    <property type="molecule type" value="Genomic_DNA"/>
</dbReference>
<dbReference type="EMBL" id="NXAO01000019">
    <property type="protein sequence ID" value="PHO15795.1"/>
    <property type="molecule type" value="Genomic_DNA"/>
</dbReference>
<sequence>MDFKKLILSISFLSSLFVLNINAKEISNSQKVVMLLEKAFTKNQDRSVLKYVSDKKYIQHNLYAKDQKDGLIAYLDYLSTKDIETKVIRVFEDENYVIAQTLSREDNTYMHIIDIFRFENGLIVEHWDNIQTIKNKDLINGLPTKVLNKNSTKNNKNLIKKYIHDKIIKDNTYIKNHMILANGEFVLSVSEIKQSNINYALYELFYIENKNIKKVWKIKEKILAKKNWQNNNSKF</sequence>
<reference evidence="4" key="1">
    <citation type="submission" date="2017-09" db="EMBL/GenBank/DDBJ databases">
        <title>Arcobacter canalis sp. nov., a new species isolated from a water canal contaminated with urban sewage.</title>
        <authorList>
            <person name="Perez-Cataluna A."/>
            <person name="Salas-Masso N."/>
            <person name="Figueras M.J."/>
        </authorList>
    </citation>
    <scope>NUCLEOTIDE SEQUENCE [LARGE SCALE GENOMIC DNA]</scope>
    <source>
        <strain evidence="4">CECT 7727</strain>
    </source>
</reference>
<dbReference type="KEGG" id="amar:AMRN_0005"/>
<evidence type="ECO:0000313" key="3">
    <source>
        <dbReference type="EMBL" id="PHO15795.1"/>
    </source>
</evidence>
<accession>A0A347TGS9</accession>
<dbReference type="Proteomes" id="UP000264693">
    <property type="component" value="Chromosome"/>
</dbReference>
<keyword evidence="1" id="KW-0732">Signal</keyword>
<organism evidence="2 5">
    <name type="scientific">Malaciobacter marinus</name>
    <dbReference type="NCBI Taxonomy" id="505249"/>
    <lineage>
        <taxon>Bacteria</taxon>
        <taxon>Pseudomonadati</taxon>
        <taxon>Campylobacterota</taxon>
        <taxon>Epsilonproteobacteria</taxon>
        <taxon>Campylobacterales</taxon>
        <taxon>Arcobacteraceae</taxon>
        <taxon>Malaciobacter</taxon>
    </lineage>
</organism>